<feature type="non-terminal residue" evidence="2">
    <location>
        <position position="134"/>
    </location>
</feature>
<feature type="non-terminal residue" evidence="2">
    <location>
        <position position="1"/>
    </location>
</feature>
<comment type="caution">
    <text evidence="2">The sequence shown here is derived from an EMBL/GenBank/DDBJ whole genome shotgun (WGS) entry which is preliminary data.</text>
</comment>
<sequence>RTGAPAGRWPGTPAAVLRDEPADPRLQPLGAVDPGAVGRYPATVVEKLQAPSGRTDAMALPGHNETAAAARSQGETREVKEVSTHDGPDRCCRPGDRAGGAASAAGADAARRNHGQQHPAHQPGRRAAGPDHHA</sequence>
<proteinExistence type="predicted"/>
<accession>A0A699VAX5</accession>
<feature type="compositionally biased region" description="Basic and acidic residues" evidence="1">
    <location>
        <begin position="74"/>
        <end position="96"/>
    </location>
</feature>
<reference evidence="2" key="1">
    <citation type="journal article" date="2019" name="Sci. Rep.">
        <title>Draft genome of Tanacetum cinerariifolium, the natural source of mosquito coil.</title>
        <authorList>
            <person name="Yamashiro T."/>
            <person name="Shiraishi A."/>
            <person name="Satake H."/>
            <person name="Nakayama K."/>
        </authorList>
    </citation>
    <scope>NUCLEOTIDE SEQUENCE</scope>
</reference>
<gene>
    <name evidence="2" type="ORF">Tci_902777</name>
</gene>
<dbReference type="AlphaFoldDB" id="A0A699VAX5"/>
<protein>
    <submittedName>
        <fullName evidence="2">Uncharacterized protein</fullName>
    </submittedName>
</protein>
<organism evidence="2">
    <name type="scientific">Tanacetum cinerariifolium</name>
    <name type="common">Dalmatian daisy</name>
    <name type="synonym">Chrysanthemum cinerariifolium</name>
    <dbReference type="NCBI Taxonomy" id="118510"/>
    <lineage>
        <taxon>Eukaryota</taxon>
        <taxon>Viridiplantae</taxon>
        <taxon>Streptophyta</taxon>
        <taxon>Embryophyta</taxon>
        <taxon>Tracheophyta</taxon>
        <taxon>Spermatophyta</taxon>
        <taxon>Magnoliopsida</taxon>
        <taxon>eudicotyledons</taxon>
        <taxon>Gunneridae</taxon>
        <taxon>Pentapetalae</taxon>
        <taxon>asterids</taxon>
        <taxon>campanulids</taxon>
        <taxon>Asterales</taxon>
        <taxon>Asteraceae</taxon>
        <taxon>Asteroideae</taxon>
        <taxon>Anthemideae</taxon>
        <taxon>Anthemidinae</taxon>
        <taxon>Tanacetum</taxon>
    </lineage>
</organism>
<feature type="compositionally biased region" description="Low complexity" evidence="1">
    <location>
        <begin position="99"/>
        <end position="108"/>
    </location>
</feature>
<evidence type="ECO:0000313" key="2">
    <source>
        <dbReference type="EMBL" id="GFD30808.1"/>
    </source>
</evidence>
<dbReference type="EMBL" id="BKCJ011407740">
    <property type="protein sequence ID" value="GFD30808.1"/>
    <property type="molecule type" value="Genomic_DNA"/>
</dbReference>
<feature type="region of interest" description="Disordered" evidence="1">
    <location>
        <begin position="66"/>
        <end position="134"/>
    </location>
</feature>
<name>A0A699VAX5_TANCI</name>
<feature type="region of interest" description="Disordered" evidence="1">
    <location>
        <begin position="1"/>
        <end position="37"/>
    </location>
</feature>
<evidence type="ECO:0000256" key="1">
    <source>
        <dbReference type="SAM" id="MobiDB-lite"/>
    </source>
</evidence>